<dbReference type="KEGG" id="saci:Sinac_2689"/>
<protein>
    <submittedName>
        <fullName evidence="3">Arylsulfatase A family protein</fullName>
    </submittedName>
</protein>
<dbReference type="EMBL" id="CP003364">
    <property type="protein sequence ID" value="AGA26987.1"/>
    <property type="molecule type" value="Genomic_DNA"/>
</dbReference>
<dbReference type="Pfam" id="PF00884">
    <property type="entry name" value="Sulfatase"/>
    <property type="match status" value="1"/>
</dbReference>
<dbReference type="PANTHER" id="PTHR43751">
    <property type="entry name" value="SULFATASE"/>
    <property type="match status" value="1"/>
</dbReference>
<accession>L0DCM0</accession>
<dbReference type="InterPro" id="IPR000917">
    <property type="entry name" value="Sulfatase_N"/>
</dbReference>
<evidence type="ECO:0000313" key="3">
    <source>
        <dbReference type="EMBL" id="AGA26987.1"/>
    </source>
</evidence>
<proteinExistence type="predicted"/>
<dbReference type="Gene3D" id="3.40.720.10">
    <property type="entry name" value="Alkaline Phosphatase, subunit A"/>
    <property type="match status" value="1"/>
</dbReference>
<dbReference type="AlphaFoldDB" id="L0DCM0"/>
<dbReference type="eggNOG" id="COG3119">
    <property type="taxonomic scope" value="Bacteria"/>
</dbReference>
<dbReference type="OrthoDB" id="268988at2"/>
<reference evidence="3 4" key="1">
    <citation type="submission" date="2012-02" db="EMBL/GenBank/DDBJ databases">
        <title>Complete sequence of chromosome of Singulisphaera acidiphila DSM 18658.</title>
        <authorList>
            <consortium name="US DOE Joint Genome Institute (JGI-PGF)"/>
            <person name="Lucas S."/>
            <person name="Copeland A."/>
            <person name="Lapidus A."/>
            <person name="Glavina del Rio T."/>
            <person name="Dalin E."/>
            <person name="Tice H."/>
            <person name="Bruce D."/>
            <person name="Goodwin L."/>
            <person name="Pitluck S."/>
            <person name="Peters L."/>
            <person name="Ovchinnikova G."/>
            <person name="Chertkov O."/>
            <person name="Kyrpides N."/>
            <person name="Mavromatis K."/>
            <person name="Ivanova N."/>
            <person name="Brettin T."/>
            <person name="Detter J.C."/>
            <person name="Han C."/>
            <person name="Larimer F."/>
            <person name="Land M."/>
            <person name="Hauser L."/>
            <person name="Markowitz V."/>
            <person name="Cheng J.-F."/>
            <person name="Hugenholtz P."/>
            <person name="Woyke T."/>
            <person name="Wu D."/>
            <person name="Tindall B."/>
            <person name="Pomrenke H."/>
            <person name="Brambilla E."/>
            <person name="Klenk H.-P."/>
            <person name="Eisen J.A."/>
        </authorList>
    </citation>
    <scope>NUCLEOTIDE SEQUENCE [LARGE SCALE GENOMIC DNA]</scope>
    <source>
        <strain evidence="4">ATCC BAA-1392 / DSM 18658 / VKM B-2454 / MOB10</strain>
    </source>
</reference>
<dbReference type="PANTHER" id="PTHR43751:SF3">
    <property type="entry name" value="SULFATASE N-TERMINAL DOMAIN-CONTAINING PROTEIN"/>
    <property type="match status" value="1"/>
</dbReference>
<dbReference type="InterPro" id="IPR052701">
    <property type="entry name" value="GAG_Ulvan_Degrading_Sulfatases"/>
</dbReference>
<feature type="domain" description="Sulfatase N-terminal" evidence="2">
    <location>
        <begin position="203"/>
        <end position="548"/>
    </location>
</feature>
<feature type="transmembrane region" description="Helical" evidence="1">
    <location>
        <begin position="79"/>
        <end position="100"/>
    </location>
</feature>
<dbReference type="SUPFAM" id="SSF53649">
    <property type="entry name" value="Alkaline phosphatase-like"/>
    <property type="match status" value="1"/>
</dbReference>
<dbReference type="STRING" id="886293.Sinac_2689"/>
<dbReference type="InterPro" id="IPR017850">
    <property type="entry name" value="Alkaline_phosphatase_core_sf"/>
</dbReference>
<dbReference type="CDD" id="cd16148">
    <property type="entry name" value="sulfatase_like"/>
    <property type="match status" value="1"/>
</dbReference>
<sequence length="661" mass="72517">MTDQVTRSISRRPRLRRLLLMRQPAGAPPATAQPHPLRVLLASLWFGLLTGPAELALVLAQKHFRDGTPGFFQMNRQIAWMIPLFHILLFGTLGVLLGLLAGKWSRFSTHRAAFFLGFVTLLSLSLTARSIHPIASAILACGLAYRAAPRIETSCLKSGRLVLKTFPVLAGVVIAMVGLSIGRETWTEHRAMASLPHAASGAPNVLFIVMDTVSAQHMSLYGYHRDTTPNLTRLASQGARFEHARSTAPWTLPSHASMFTGRWPHDLSAGYGQPLNTEVPTLAEALQDRGYATGGFVANTLYCSAETGLNRGFIHYEDHEASASSVLHSTALGQVFLKKIVGIATRFARSLTQMQGPQNAEIARPTKVPVPFRPYKDSSRIHRDALRWLAKQDGHPAFLFLNLFDAHTPYLMPDGCAQHFGRSPENRADYSLLNTFWETDKNRLSPRDVDLARDAYDDCIAHMDAQVGQLFEELERQGTLQNTVVVITSDHGEQFGEHQLFGHASSLYRAEVHVPLLIIAPGRVPAGILVKEPVSLRNLPATVLDLLGQSQAPRFPGTSLAHHWDPSTVGVDSITDPVLSEVAAPAKNNPNNGRSPVFRGSLNSLILDGKVYIRNGDGHEELYDLEDDPTESHNLASRSEAGPALATIRAALNEALKPERR</sequence>
<dbReference type="HOGENOM" id="CLU_006332_14_1_0"/>
<organism evidence="3 4">
    <name type="scientific">Singulisphaera acidiphila (strain ATCC BAA-1392 / DSM 18658 / VKM B-2454 / MOB10)</name>
    <dbReference type="NCBI Taxonomy" id="886293"/>
    <lineage>
        <taxon>Bacteria</taxon>
        <taxon>Pseudomonadati</taxon>
        <taxon>Planctomycetota</taxon>
        <taxon>Planctomycetia</taxon>
        <taxon>Isosphaerales</taxon>
        <taxon>Isosphaeraceae</taxon>
        <taxon>Singulisphaera</taxon>
    </lineage>
</organism>
<evidence type="ECO:0000259" key="2">
    <source>
        <dbReference type="Pfam" id="PF00884"/>
    </source>
</evidence>
<dbReference type="Proteomes" id="UP000010798">
    <property type="component" value="Chromosome"/>
</dbReference>
<gene>
    <name evidence="3" type="ordered locus">Sinac_2689</name>
</gene>
<keyword evidence="1" id="KW-0812">Transmembrane</keyword>
<evidence type="ECO:0000313" key="4">
    <source>
        <dbReference type="Proteomes" id="UP000010798"/>
    </source>
</evidence>
<keyword evidence="1" id="KW-0472">Membrane</keyword>
<name>L0DCM0_SINAD</name>
<keyword evidence="4" id="KW-1185">Reference proteome</keyword>
<keyword evidence="1" id="KW-1133">Transmembrane helix</keyword>
<feature type="transmembrane region" description="Helical" evidence="1">
    <location>
        <begin position="112"/>
        <end position="128"/>
    </location>
</feature>
<evidence type="ECO:0000256" key="1">
    <source>
        <dbReference type="SAM" id="Phobius"/>
    </source>
</evidence>